<accession>A0A9X5AR09</accession>
<dbReference type="PROSITE" id="PS50994">
    <property type="entry name" value="INTEGRASE"/>
    <property type="match status" value="1"/>
</dbReference>
<organism evidence="2 3">
    <name type="scientific">Turicibacter sanguinis</name>
    <dbReference type="NCBI Taxonomy" id="154288"/>
    <lineage>
        <taxon>Bacteria</taxon>
        <taxon>Bacillati</taxon>
        <taxon>Bacillota</taxon>
        <taxon>Erysipelotrichia</taxon>
        <taxon>Erysipelotrichales</taxon>
        <taxon>Turicibacteraceae</taxon>
        <taxon>Turicibacter</taxon>
    </lineage>
</organism>
<dbReference type="GO" id="GO:0015074">
    <property type="term" value="P:DNA integration"/>
    <property type="evidence" value="ECO:0007669"/>
    <property type="project" value="InterPro"/>
</dbReference>
<dbReference type="GO" id="GO:0032196">
    <property type="term" value="P:transposition"/>
    <property type="evidence" value="ECO:0007669"/>
    <property type="project" value="TreeGrafter"/>
</dbReference>
<dbReference type="NCBIfam" id="NF033563">
    <property type="entry name" value="transpos_IS30"/>
    <property type="match status" value="1"/>
</dbReference>
<dbReference type="PANTHER" id="PTHR10948:SF23">
    <property type="entry name" value="TRANSPOSASE INSI FOR INSERTION SEQUENCE ELEMENT IS30A-RELATED"/>
    <property type="match status" value="1"/>
</dbReference>
<protein>
    <submittedName>
        <fullName evidence="2">IS30 family transposase</fullName>
    </submittedName>
</protein>
<evidence type="ECO:0000259" key="1">
    <source>
        <dbReference type="PROSITE" id="PS50994"/>
    </source>
</evidence>
<dbReference type="PANTHER" id="PTHR10948">
    <property type="entry name" value="TRANSPOSASE"/>
    <property type="match status" value="1"/>
</dbReference>
<dbReference type="GO" id="GO:0005829">
    <property type="term" value="C:cytosol"/>
    <property type="evidence" value="ECO:0007669"/>
    <property type="project" value="TreeGrafter"/>
</dbReference>
<dbReference type="RefSeq" id="WP_055164376.1">
    <property type="nucleotide sequence ID" value="NZ_CABJBH010000014.1"/>
</dbReference>
<dbReference type="Gene3D" id="3.30.420.10">
    <property type="entry name" value="Ribonuclease H-like superfamily/Ribonuclease H"/>
    <property type="match status" value="1"/>
</dbReference>
<evidence type="ECO:0000313" key="3">
    <source>
        <dbReference type="Proteomes" id="UP000487649"/>
    </source>
</evidence>
<dbReference type="InterPro" id="IPR051917">
    <property type="entry name" value="Transposase-Integrase"/>
</dbReference>
<dbReference type="Proteomes" id="UP000487649">
    <property type="component" value="Unassembled WGS sequence"/>
</dbReference>
<dbReference type="OrthoDB" id="9776104at2"/>
<evidence type="ECO:0000313" key="2">
    <source>
        <dbReference type="EMBL" id="MTK22919.1"/>
    </source>
</evidence>
<dbReference type="AlphaFoldDB" id="A0A9X5AR09"/>
<reference evidence="2 3" key="1">
    <citation type="journal article" date="2019" name="Nat. Med.">
        <title>A library of human gut bacterial isolates paired with longitudinal multiomics data enables mechanistic microbiome research.</title>
        <authorList>
            <person name="Poyet M."/>
            <person name="Groussin M."/>
            <person name="Gibbons S.M."/>
            <person name="Avila-Pacheco J."/>
            <person name="Jiang X."/>
            <person name="Kearney S.M."/>
            <person name="Perrotta A.R."/>
            <person name="Berdy B."/>
            <person name="Zhao S."/>
            <person name="Lieberman T.D."/>
            <person name="Swanson P.K."/>
            <person name="Smith M."/>
            <person name="Roesemann S."/>
            <person name="Alexander J.E."/>
            <person name="Rich S.A."/>
            <person name="Livny J."/>
            <person name="Vlamakis H."/>
            <person name="Clish C."/>
            <person name="Bullock K."/>
            <person name="Deik A."/>
            <person name="Scott J."/>
            <person name="Pierce K.A."/>
            <person name="Xavier R.J."/>
            <person name="Alm E.J."/>
        </authorList>
    </citation>
    <scope>NUCLEOTIDE SEQUENCE [LARGE SCALE GENOMIC DNA]</scope>
    <source>
        <strain evidence="2 3">BIOML-A198</strain>
    </source>
</reference>
<comment type="caution">
    <text evidence="2">The sequence shown here is derived from an EMBL/GenBank/DDBJ whole genome shotgun (WGS) entry which is preliminary data.</text>
</comment>
<dbReference type="InterPro" id="IPR001584">
    <property type="entry name" value="Integrase_cat-core"/>
</dbReference>
<gene>
    <name evidence="2" type="ORF">GMA92_16150</name>
</gene>
<dbReference type="InterPro" id="IPR012337">
    <property type="entry name" value="RNaseH-like_sf"/>
</dbReference>
<dbReference type="SUPFAM" id="SSF53098">
    <property type="entry name" value="Ribonuclease H-like"/>
    <property type="match status" value="1"/>
</dbReference>
<feature type="domain" description="Integrase catalytic" evidence="1">
    <location>
        <begin position="153"/>
        <end position="315"/>
    </location>
</feature>
<sequence length="324" mass="37725">MSYHHLNINQLTNIESNYYLGVNARECARRMNIGKDKVYRYYRLFKQGLTVEEIYSTYKQNKKRCGRKERVLSEQKLKNIHELLGQGWSLDAIAGRDKIMDHSERVSTKTLYKLVKNGVIDAKKLRRKGKNNPKNHKETRGRINDCKTIHERDKQYPKASMNQEYGHFEGDTIVGKNRESAIVTLVEKKSKYIVLLKASRKSQDVKDATLNWLNEQVEIDIKTITFDRGKEFSRWKEIEQESKIPLEIYFSDPGAPGQRGLNENSNSIVRQDLPKSTDLSVHSQKKLNEIAMKYNRVPRRSLNYYTPEEIMKKATGLDSLLPIA</sequence>
<dbReference type="GeneID" id="60059882"/>
<dbReference type="GO" id="GO:0003676">
    <property type="term" value="F:nucleic acid binding"/>
    <property type="evidence" value="ECO:0007669"/>
    <property type="project" value="InterPro"/>
</dbReference>
<name>A0A9X5AR09_9FIRM</name>
<dbReference type="GO" id="GO:0004803">
    <property type="term" value="F:transposase activity"/>
    <property type="evidence" value="ECO:0007669"/>
    <property type="project" value="TreeGrafter"/>
</dbReference>
<dbReference type="InterPro" id="IPR053392">
    <property type="entry name" value="Transposase_IS30-like"/>
</dbReference>
<dbReference type="InterPro" id="IPR036397">
    <property type="entry name" value="RNaseH_sf"/>
</dbReference>
<proteinExistence type="predicted"/>
<dbReference type="EMBL" id="WMQE01000089">
    <property type="protein sequence ID" value="MTK22919.1"/>
    <property type="molecule type" value="Genomic_DNA"/>
</dbReference>